<evidence type="ECO:0000313" key="1">
    <source>
        <dbReference type="EMBL" id="RNA20046.1"/>
    </source>
</evidence>
<proteinExistence type="predicted"/>
<organism evidence="1 2">
    <name type="scientific">Brachionus plicatilis</name>
    <name type="common">Marine rotifer</name>
    <name type="synonym">Brachionus muelleri</name>
    <dbReference type="NCBI Taxonomy" id="10195"/>
    <lineage>
        <taxon>Eukaryota</taxon>
        <taxon>Metazoa</taxon>
        <taxon>Spiralia</taxon>
        <taxon>Gnathifera</taxon>
        <taxon>Rotifera</taxon>
        <taxon>Eurotatoria</taxon>
        <taxon>Monogononta</taxon>
        <taxon>Pseudotrocha</taxon>
        <taxon>Ploima</taxon>
        <taxon>Brachionidae</taxon>
        <taxon>Brachionus</taxon>
    </lineage>
</organism>
<keyword evidence="2" id="KW-1185">Reference proteome</keyword>
<dbReference type="EMBL" id="REGN01003927">
    <property type="protein sequence ID" value="RNA20046.1"/>
    <property type="molecule type" value="Genomic_DNA"/>
</dbReference>
<dbReference type="AlphaFoldDB" id="A0A3M7R941"/>
<evidence type="ECO:0000313" key="2">
    <source>
        <dbReference type="Proteomes" id="UP000276133"/>
    </source>
</evidence>
<gene>
    <name evidence="1" type="ORF">BpHYR1_003335</name>
</gene>
<sequence length="78" mass="9395">MKLLQRLNLGGKKFVSADTKIDRLMILFLFFVLKFTKPATTPPLVFRHLWINEKPLMFKLEELFFNIFIRIPRKIKNE</sequence>
<protein>
    <submittedName>
        <fullName evidence="1">Uncharacterized protein</fullName>
    </submittedName>
</protein>
<accession>A0A3M7R941</accession>
<reference evidence="1 2" key="1">
    <citation type="journal article" date="2018" name="Sci. Rep.">
        <title>Genomic signatures of local adaptation to the degree of environmental predictability in rotifers.</title>
        <authorList>
            <person name="Franch-Gras L."/>
            <person name="Hahn C."/>
            <person name="Garcia-Roger E.M."/>
            <person name="Carmona M.J."/>
            <person name="Serra M."/>
            <person name="Gomez A."/>
        </authorList>
    </citation>
    <scope>NUCLEOTIDE SEQUENCE [LARGE SCALE GENOMIC DNA]</scope>
    <source>
        <strain evidence="1">HYR1</strain>
    </source>
</reference>
<name>A0A3M7R941_BRAPC</name>
<dbReference type="Proteomes" id="UP000276133">
    <property type="component" value="Unassembled WGS sequence"/>
</dbReference>
<comment type="caution">
    <text evidence="1">The sequence shown here is derived from an EMBL/GenBank/DDBJ whole genome shotgun (WGS) entry which is preliminary data.</text>
</comment>